<dbReference type="PANTHER" id="PTHR43162:SF1">
    <property type="entry name" value="PRESTALK A DIFFERENTIATION PROTEIN A"/>
    <property type="match status" value="1"/>
</dbReference>
<accession>D6TPY9</accession>
<evidence type="ECO:0000313" key="3">
    <source>
        <dbReference type="Proteomes" id="UP000004508"/>
    </source>
</evidence>
<sequence length="296" mass="32696">MILVTGASGLSGSAIIREFARQGYPVRALVRNRAKAQALETLPTVEIVEGDMLRPGTLADALSGAERVLLISTADQQMVETQCAFIDAAREAGVRHIIKFSGAESGVGFNQRNFRFTRMHEDVEHYLEQSGLAWTHLRPSQFMQVYLREAPTIIAQDALFLPMENARLSPIDIEDIAKIVCALLRNGREHEGKSYDMTGPESLSMTEVAEQISRAVGRNIRYVNVTPAERRQALLAKGGVPAYFADALDEQVSERLKCSESQVCLDAHKAFGVRPTTFAEFARRNAAVFRGESMPL</sequence>
<dbReference type="CDD" id="cd05269">
    <property type="entry name" value="TMR_SDR_a"/>
    <property type="match status" value="1"/>
</dbReference>
<dbReference type="eggNOG" id="COG0702">
    <property type="taxonomic scope" value="Bacteria"/>
</dbReference>
<organism evidence="2 3">
    <name type="scientific">Ktedonobacter racemifer DSM 44963</name>
    <dbReference type="NCBI Taxonomy" id="485913"/>
    <lineage>
        <taxon>Bacteria</taxon>
        <taxon>Bacillati</taxon>
        <taxon>Chloroflexota</taxon>
        <taxon>Ktedonobacteria</taxon>
        <taxon>Ktedonobacterales</taxon>
        <taxon>Ktedonobacteraceae</taxon>
        <taxon>Ktedonobacter</taxon>
    </lineage>
</organism>
<dbReference type="InterPro" id="IPR008030">
    <property type="entry name" value="NmrA-like"/>
</dbReference>
<name>D6TPY9_KTERA</name>
<protein>
    <submittedName>
        <fullName evidence="2">NmrA family protein</fullName>
    </submittedName>
</protein>
<feature type="domain" description="NmrA-like" evidence="1">
    <location>
        <begin position="2"/>
        <end position="281"/>
    </location>
</feature>
<proteinExistence type="predicted"/>
<dbReference type="Pfam" id="PF05368">
    <property type="entry name" value="NmrA"/>
    <property type="match status" value="1"/>
</dbReference>
<comment type="caution">
    <text evidence="2">The sequence shown here is derived from an EMBL/GenBank/DDBJ whole genome shotgun (WGS) entry which is preliminary data.</text>
</comment>
<dbReference type="Gene3D" id="3.40.50.720">
    <property type="entry name" value="NAD(P)-binding Rossmann-like Domain"/>
    <property type="match status" value="1"/>
</dbReference>
<dbReference type="FunCoup" id="D6TPY9">
    <property type="interactions" value="77"/>
</dbReference>
<dbReference type="Proteomes" id="UP000004508">
    <property type="component" value="Unassembled WGS sequence"/>
</dbReference>
<dbReference type="InParanoid" id="D6TPY9"/>
<dbReference type="AlphaFoldDB" id="D6TPY9"/>
<dbReference type="OrthoDB" id="154676at2"/>
<dbReference type="Gene3D" id="3.90.25.10">
    <property type="entry name" value="UDP-galactose 4-epimerase, domain 1"/>
    <property type="match status" value="1"/>
</dbReference>
<dbReference type="RefSeq" id="WP_007912867.1">
    <property type="nucleotide sequence ID" value="NZ_ADVG01000002.1"/>
</dbReference>
<dbReference type="InterPro" id="IPR051604">
    <property type="entry name" value="Ergot_Alk_Oxidoreductase"/>
</dbReference>
<dbReference type="STRING" id="485913.Krac_8913"/>
<evidence type="ECO:0000313" key="2">
    <source>
        <dbReference type="EMBL" id="EFH87574.1"/>
    </source>
</evidence>
<gene>
    <name evidence="2" type="ORF">Krac_8913</name>
</gene>
<keyword evidence="3" id="KW-1185">Reference proteome</keyword>
<reference evidence="2 3" key="1">
    <citation type="journal article" date="2011" name="Stand. Genomic Sci.">
        <title>Non-contiguous finished genome sequence and contextual data of the filamentous soil bacterium Ktedonobacter racemifer type strain (SOSP1-21).</title>
        <authorList>
            <person name="Chang Y.J."/>
            <person name="Land M."/>
            <person name="Hauser L."/>
            <person name="Chertkov O."/>
            <person name="Del Rio T.G."/>
            <person name="Nolan M."/>
            <person name="Copeland A."/>
            <person name="Tice H."/>
            <person name="Cheng J.F."/>
            <person name="Lucas S."/>
            <person name="Han C."/>
            <person name="Goodwin L."/>
            <person name="Pitluck S."/>
            <person name="Ivanova N."/>
            <person name="Ovchinikova G."/>
            <person name="Pati A."/>
            <person name="Chen A."/>
            <person name="Palaniappan K."/>
            <person name="Mavromatis K."/>
            <person name="Liolios K."/>
            <person name="Brettin T."/>
            <person name="Fiebig A."/>
            <person name="Rohde M."/>
            <person name="Abt B."/>
            <person name="Goker M."/>
            <person name="Detter J.C."/>
            <person name="Woyke T."/>
            <person name="Bristow J."/>
            <person name="Eisen J.A."/>
            <person name="Markowitz V."/>
            <person name="Hugenholtz P."/>
            <person name="Kyrpides N.C."/>
            <person name="Klenk H.P."/>
            <person name="Lapidus A."/>
        </authorList>
    </citation>
    <scope>NUCLEOTIDE SEQUENCE [LARGE SCALE GENOMIC DNA]</scope>
    <source>
        <strain evidence="3">DSM 44963</strain>
    </source>
</reference>
<evidence type="ECO:0000259" key="1">
    <source>
        <dbReference type="Pfam" id="PF05368"/>
    </source>
</evidence>
<dbReference type="EMBL" id="ADVG01000002">
    <property type="protein sequence ID" value="EFH87574.1"/>
    <property type="molecule type" value="Genomic_DNA"/>
</dbReference>
<dbReference type="PANTHER" id="PTHR43162">
    <property type="match status" value="1"/>
</dbReference>
<dbReference type="InterPro" id="IPR036291">
    <property type="entry name" value="NAD(P)-bd_dom_sf"/>
</dbReference>
<dbReference type="SUPFAM" id="SSF51735">
    <property type="entry name" value="NAD(P)-binding Rossmann-fold domains"/>
    <property type="match status" value="1"/>
</dbReference>